<accession>A0A413SY87</accession>
<dbReference type="SUPFAM" id="SSF52540">
    <property type="entry name" value="P-loop containing nucleoside triphosphate hydrolases"/>
    <property type="match status" value="1"/>
</dbReference>
<dbReference type="Gene3D" id="3.40.50.300">
    <property type="entry name" value="P-loop containing nucleotide triphosphate hydrolases"/>
    <property type="match status" value="1"/>
</dbReference>
<dbReference type="GO" id="GO:0015937">
    <property type="term" value="P:coenzyme A biosynthetic process"/>
    <property type="evidence" value="ECO:0007669"/>
    <property type="project" value="UniProtKB-UniRule"/>
</dbReference>
<proteinExistence type="inferred from homology"/>
<evidence type="ECO:0000256" key="3">
    <source>
        <dbReference type="ARBA" id="ARBA00022840"/>
    </source>
</evidence>
<comment type="similarity">
    <text evidence="1 5">Belongs to the CoaE family.</text>
</comment>
<dbReference type="EC" id="2.7.1.24" evidence="5 6"/>
<keyword evidence="5 7" id="KW-0418">Kinase</keyword>
<evidence type="ECO:0000256" key="5">
    <source>
        <dbReference type="HAMAP-Rule" id="MF_00376"/>
    </source>
</evidence>
<evidence type="ECO:0000256" key="2">
    <source>
        <dbReference type="ARBA" id="ARBA00022741"/>
    </source>
</evidence>
<dbReference type="PROSITE" id="PS51219">
    <property type="entry name" value="DPCK"/>
    <property type="match status" value="1"/>
</dbReference>
<reference evidence="7 8" key="1">
    <citation type="submission" date="2018-08" db="EMBL/GenBank/DDBJ databases">
        <title>A genome reference for cultivated species of the human gut microbiota.</title>
        <authorList>
            <person name="Zou Y."/>
            <person name="Xue W."/>
            <person name="Luo G."/>
        </authorList>
    </citation>
    <scope>NUCLEOTIDE SEQUENCE [LARGE SCALE GENOMIC DNA]</scope>
    <source>
        <strain evidence="7 8">AM42-38</strain>
    </source>
</reference>
<evidence type="ECO:0000313" key="8">
    <source>
        <dbReference type="Proteomes" id="UP000283855"/>
    </source>
</evidence>
<feature type="binding site" evidence="5">
    <location>
        <begin position="11"/>
        <end position="16"/>
    </location>
    <ligand>
        <name>ATP</name>
        <dbReference type="ChEBI" id="CHEBI:30616"/>
    </ligand>
</feature>
<dbReference type="EMBL" id="QSFT01000022">
    <property type="protein sequence ID" value="RHA74600.1"/>
    <property type="molecule type" value="Genomic_DNA"/>
</dbReference>
<name>A0A413SY87_9BACT</name>
<dbReference type="GO" id="GO:0004140">
    <property type="term" value="F:dephospho-CoA kinase activity"/>
    <property type="evidence" value="ECO:0007669"/>
    <property type="project" value="UniProtKB-UniRule"/>
</dbReference>
<dbReference type="GO" id="GO:0005524">
    <property type="term" value="F:ATP binding"/>
    <property type="evidence" value="ECO:0007669"/>
    <property type="project" value="UniProtKB-UniRule"/>
</dbReference>
<dbReference type="Proteomes" id="UP000283855">
    <property type="component" value="Unassembled WGS sequence"/>
</dbReference>
<organism evidence="7 8">
    <name type="scientific">Phocaeicola coprophilus</name>
    <dbReference type="NCBI Taxonomy" id="387090"/>
    <lineage>
        <taxon>Bacteria</taxon>
        <taxon>Pseudomonadati</taxon>
        <taxon>Bacteroidota</taxon>
        <taxon>Bacteroidia</taxon>
        <taxon>Bacteroidales</taxon>
        <taxon>Bacteroidaceae</taxon>
        <taxon>Phocaeicola</taxon>
    </lineage>
</organism>
<keyword evidence="3 5" id="KW-0067">ATP-binding</keyword>
<dbReference type="PANTHER" id="PTHR10695:SF46">
    <property type="entry name" value="BIFUNCTIONAL COENZYME A SYNTHASE-RELATED"/>
    <property type="match status" value="1"/>
</dbReference>
<evidence type="ECO:0000313" key="7">
    <source>
        <dbReference type="EMBL" id="RHA74600.1"/>
    </source>
</evidence>
<dbReference type="CDD" id="cd02022">
    <property type="entry name" value="DPCK"/>
    <property type="match status" value="1"/>
</dbReference>
<dbReference type="Pfam" id="PF01121">
    <property type="entry name" value="CoaE"/>
    <property type="match status" value="1"/>
</dbReference>
<keyword evidence="5 7" id="KW-0808">Transferase</keyword>
<protein>
    <recommendedName>
        <fullName evidence="5 6">Dephospho-CoA kinase</fullName>
        <ecNumber evidence="5 6">2.7.1.24</ecNumber>
    </recommendedName>
    <alternativeName>
        <fullName evidence="5">Dephosphocoenzyme A kinase</fullName>
    </alternativeName>
</protein>
<comment type="caution">
    <text evidence="7">The sequence shown here is derived from an EMBL/GenBank/DDBJ whole genome shotgun (WGS) entry which is preliminary data.</text>
</comment>
<dbReference type="RefSeq" id="WP_022276664.1">
    <property type="nucleotide sequence ID" value="NZ_CABJGD010000022.1"/>
</dbReference>
<dbReference type="HAMAP" id="MF_00376">
    <property type="entry name" value="Dephospho_CoA_kinase"/>
    <property type="match status" value="1"/>
</dbReference>
<dbReference type="GO" id="GO:0005737">
    <property type="term" value="C:cytoplasm"/>
    <property type="evidence" value="ECO:0007669"/>
    <property type="project" value="UniProtKB-SubCell"/>
</dbReference>
<keyword evidence="2 5" id="KW-0547">Nucleotide-binding</keyword>
<sequence length="200" mass="22637">MIKLGITGGIGSGKSYVSRLLESWGIPVYDTDREAKRLTLTHPEIRRELIALLGEEVYCGQQLNKTLLAGYLFASRAHAERVNHIIHPRVYEDFLLWADGLKQQGRELVGMESAILFESGFDRAVDRVLMVYAPLEIRISRAMERDGVPEERVRERIAAQMDEELKCKRADFILTNDGINPVEPQLGQIIQELGCIKACK</sequence>
<comment type="catalytic activity">
    <reaction evidence="5">
        <text>3'-dephospho-CoA + ATP = ADP + CoA + H(+)</text>
        <dbReference type="Rhea" id="RHEA:18245"/>
        <dbReference type="ChEBI" id="CHEBI:15378"/>
        <dbReference type="ChEBI" id="CHEBI:30616"/>
        <dbReference type="ChEBI" id="CHEBI:57287"/>
        <dbReference type="ChEBI" id="CHEBI:57328"/>
        <dbReference type="ChEBI" id="CHEBI:456216"/>
        <dbReference type="EC" id="2.7.1.24"/>
    </reaction>
</comment>
<dbReference type="InterPro" id="IPR001977">
    <property type="entry name" value="Depp_CoAkinase"/>
</dbReference>
<gene>
    <name evidence="5" type="primary">coaE</name>
    <name evidence="7" type="ORF">DW921_10375</name>
</gene>
<evidence type="ECO:0000256" key="4">
    <source>
        <dbReference type="ARBA" id="ARBA00022993"/>
    </source>
</evidence>
<dbReference type="InterPro" id="IPR027417">
    <property type="entry name" value="P-loop_NTPase"/>
</dbReference>
<dbReference type="NCBIfam" id="TIGR00152">
    <property type="entry name" value="dephospho-CoA kinase"/>
    <property type="match status" value="1"/>
</dbReference>
<comment type="function">
    <text evidence="5">Catalyzes the phosphorylation of the 3'-hydroxyl group of dephosphocoenzyme A to form coenzyme A.</text>
</comment>
<comment type="subcellular location">
    <subcellularLocation>
        <location evidence="5">Cytoplasm</location>
    </subcellularLocation>
</comment>
<evidence type="ECO:0000256" key="1">
    <source>
        <dbReference type="ARBA" id="ARBA00009018"/>
    </source>
</evidence>
<keyword evidence="4 5" id="KW-0173">Coenzyme A biosynthesis</keyword>
<comment type="pathway">
    <text evidence="5">Cofactor biosynthesis; coenzyme A biosynthesis; CoA from (R)-pantothenate: step 5/5.</text>
</comment>
<keyword evidence="5" id="KW-0963">Cytoplasm</keyword>
<dbReference type="AlphaFoldDB" id="A0A413SY87"/>
<dbReference type="UniPathway" id="UPA00241">
    <property type="reaction ID" value="UER00356"/>
</dbReference>
<evidence type="ECO:0000256" key="6">
    <source>
        <dbReference type="NCBIfam" id="TIGR00152"/>
    </source>
</evidence>
<dbReference type="PANTHER" id="PTHR10695">
    <property type="entry name" value="DEPHOSPHO-COA KINASE-RELATED"/>
    <property type="match status" value="1"/>
</dbReference>